<dbReference type="RefSeq" id="XP_014563115.1">
    <property type="nucleotide sequence ID" value="XM_014707629.1"/>
</dbReference>
<protein>
    <recommendedName>
        <fullName evidence="3">RWD domain-containing protein</fullName>
    </recommendedName>
</protein>
<dbReference type="SUPFAM" id="SSF54495">
    <property type="entry name" value="UBC-like"/>
    <property type="match status" value="1"/>
</dbReference>
<dbReference type="EMBL" id="JOKQ01000010">
    <property type="protein sequence ID" value="KHN69073.1"/>
    <property type="molecule type" value="Genomic_DNA"/>
</dbReference>
<dbReference type="AlphaFoldDB" id="A0A0B2UI82"/>
<organism evidence="1 2">
    <name type="scientific">Ordospora colligata OC4</name>
    <dbReference type="NCBI Taxonomy" id="1354746"/>
    <lineage>
        <taxon>Eukaryota</taxon>
        <taxon>Fungi</taxon>
        <taxon>Fungi incertae sedis</taxon>
        <taxon>Microsporidia</taxon>
        <taxon>Ordosporidae</taxon>
        <taxon>Ordospora</taxon>
    </lineage>
</organism>
<gene>
    <name evidence="1" type="ORF">M896_100570</name>
</gene>
<dbReference type="HOGENOM" id="CLU_1722357_0_0_1"/>
<evidence type="ECO:0008006" key="3">
    <source>
        <dbReference type="Google" id="ProtNLM"/>
    </source>
</evidence>
<evidence type="ECO:0000313" key="2">
    <source>
        <dbReference type="Proteomes" id="UP000031056"/>
    </source>
</evidence>
<evidence type="ECO:0000313" key="1">
    <source>
        <dbReference type="EMBL" id="KHN69073.1"/>
    </source>
</evidence>
<keyword evidence="2" id="KW-1185">Reference proteome</keyword>
<accession>A0A0B2UI82</accession>
<name>A0A0B2UI82_9MICR</name>
<dbReference type="InParanoid" id="A0A0B2UI82"/>
<dbReference type="GeneID" id="26262467"/>
<proteinExistence type="predicted"/>
<dbReference type="VEuPathDB" id="MicrosporidiaDB:M896_100570"/>
<comment type="caution">
    <text evidence="1">The sequence shown here is derived from an EMBL/GenBank/DDBJ whole genome shotgun (WGS) entry which is preliminary data.</text>
</comment>
<dbReference type="InterPro" id="IPR016135">
    <property type="entry name" value="UBQ-conjugating_enzyme/RWD"/>
</dbReference>
<reference evidence="1 2" key="1">
    <citation type="journal article" date="2014" name="MBio">
        <title>The Ordospora colligata genome; evolution of extreme reduction in microsporidia and host-to-parasite horizontal gene transfer.</title>
        <authorList>
            <person name="Pombert J.-F."/>
            <person name="Haag K.L."/>
            <person name="Beidas S."/>
            <person name="Ebert D."/>
            <person name="Keeling P.J."/>
        </authorList>
    </citation>
    <scope>NUCLEOTIDE SEQUENCE [LARGE SCALE GENOMIC DNA]</scope>
    <source>
        <strain evidence="1 2">OC4</strain>
    </source>
</reference>
<dbReference type="Proteomes" id="UP000031056">
    <property type="component" value="Unassembled WGS sequence"/>
</dbReference>
<sequence length="152" mass="18195">MDELQALKCIFENNMKHHFEEDCLVYCISVRENYFEFICRKEYPNTPPDVFSNIERDVLDWSLSQAQKYLSTPMIFDIIRLVFQKLDESSIIVDTGKLVISYDINDNERITEQDFLAWKQKIIRPKIEKTSMTGKEIFIERKRNKEEINDDI</sequence>
<dbReference type="OrthoDB" id="2191887at2759"/>